<dbReference type="EMBL" id="JAINUF010000013">
    <property type="protein sequence ID" value="KAJ8343863.1"/>
    <property type="molecule type" value="Genomic_DNA"/>
</dbReference>
<comment type="caution">
    <text evidence="1">The sequence shown here is derived from an EMBL/GenBank/DDBJ whole genome shotgun (WGS) entry which is preliminary data.</text>
</comment>
<gene>
    <name evidence="1" type="ORF">SKAU_G00311920</name>
</gene>
<evidence type="ECO:0000313" key="1">
    <source>
        <dbReference type="EMBL" id="KAJ8343863.1"/>
    </source>
</evidence>
<organism evidence="1 2">
    <name type="scientific">Synaphobranchus kaupii</name>
    <name type="common">Kaup's arrowtooth eel</name>
    <dbReference type="NCBI Taxonomy" id="118154"/>
    <lineage>
        <taxon>Eukaryota</taxon>
        <taxon>Metazoa</taxon>
        <taxon>Chordata</taxon>
        <taxon>Craniata</taxon>
        <taxon>Vertebrata</taxon>
        <taxon>Euteleostomi</taxon>
        <taxon>Actinopterygii</taxon>
        <taxon>Neopterygii</taxon>
        <taxon>Teleostei</taxon>
        <taxon>Anguilliformes</taxon>
        <taxon>Synaphobranchidae</taxon>
        <taxon>Synaphobranchus</taxon>
    </lineage>
</organism>
<dbReference type="Proteomes" id="UP001152622">
    <property type="component" value="Chromosome 13"/>
</dbReference>
<reference evidence="1" key="1">
    <citation type="journal article" date="2023" name="Science">
        <title>Genome structures resolve the early diversification of teleost fishes.</title>
        <authorList>
            <person name="Parey E."/>
            <person name="Louis A."/>
            <person name="Montfort J."/>
            <person name="Bouchez O."/>
            <person name="Roques C."/>
            <person name="Iampietro C."/>
            <person name="Lluch J."/>
            <person name="Castinel A."/>
            <person name="Donnadieu C."/>
            <person name="Desvignes T."/>
            <person name="Floi Bucao C."/>
            <person name="Jouanno E."/>
            <person name="Wen M."/>
            <person name="Mejri S."/>
            <person name="Dirks R."/>
            <person name="Jansen H."/>
            <person name="Henkel C."/>
            <person name="Chen W.J."/>
            <person name="Zahm M."/>
            <person name="Cabau C."/>
            <person name="Klopp C."/>
            <person name="Thompson A.W."/>
            <person name="Robinson-Rechavi M."/>
            <person name="Braasch I."/>
            <person name="Lecointre G."/>
            <person name="Bobe J."/>
            <person name="Postlethwait J.H."/>
            <person name="Berthelot C."/>
            <person name="Roest Crollius H."/>
            <person name="Guiguen Y."/>
        </authorList>
    </citation>
    <scope>NUCLEOTIDE SEQUENCE</scope>
    <source>
        <strain evidence="1">WJC10195</strain>
    </source>
</reference>
<protein>
    <submittedName>
        <fullName evidence="1">Uncharacterized protein</fullName>
    </submittedName>
</protein>
<keyword evidence="2" id="KW-1185">Reference proteome</keyword>
<evidence type="ECO:0000313" key="2">
    <source>
        <dbReference type="Proteomes" id="UP001152622"/>
    </source>
</evidence>
<proteinExistence type="predicted"/>
<accession>A0A9Q1ES13</accession>
<name>A0A9Q1ES13_SYNKA</name>
<dbReference type="AlphaFoldDB" id="A0A9Q1ES13"/>
<sequence>MEVVGGVLHYFPGILSPEHCCPQSLDPRQMTFLSLFVPPSASPLCPLYHAKKKVKMESMLALKLKLLSRMIPKSY</sequence>